<dbReference type="EMBL" id="CM042886">
    <property type="protein sequence ID" value="KAI4340095.1"/>
    <property type="molecule type" value="Genomic_DNA"/>
</dbReference>
<sequence length="285" mass="31684">MADESTSTILSALSTLPHPLLSSLLDSVVSDTRHRHSRISSLLSSPPLFSLTLLRLLSLSLPDKSRLSSLLLVSSLHCLTLPFARDGNAHEHCIVELPHCPHFPRMMPGDEDAVLLLFLLCDLQHRRPQALQEASPSDWQRILKDLCYDTMVSLCGVSSLRGSALVPYIETAVRCHQFVSSMPCPAQGEEEEVAASASTVKRLPWVEVGEGGRECTVCCEEMKGGRQACELPCGHMFHWTCIMPWLSKRNTCPSCRHELPTDDISGEIRRLWNVLMRRGQLAHVA</sequence>
<proteinExistence type="predicted"/>
<protein>
    <submittedName>
        <fullName evidence="1">Uncharacterized protein</fullName>
    </submittedName>
</protein>
<comment type="caution">
    <text evidence="1">The sequence shown here is derived from an EMBL/GenBank/DDBJ whole genome shotgun (WGS) entry which is preliminary data.</text>
</comment>
<name>A0ACB9NUV7_9MYRT</name>
<evidence type="ECO:0000313" key="1">
    <source>
        <dbReference type="EMBL" id="KAI4340095.1"/>
    </source>
</evidence>
<organism evidence="1 2">
    <name type="scientific">Melastoma candidum</name>
    <dbReference type="NCBI Taxonomy" id="119954"/>
    <lineage>
        <taxon>Eukaryota</taxon>
        <taxon>Viridiplantae</taxon>
        <taxon>Streptophyta</taxon>
        <taxon>Embryophyta</taxon>
        <taxon>Tracheophyta</taxon>
        <taxon>Spermatophyta</taxon>
        <taxon>Magnoliopsida</taxon>
        <taxon>eudicotyledons</taxon>
        <taxon>Gunneridae</taxon>
        <taxon>Pentapetalae</taxon>
        <taxon>rosids</taxon>
        <taxon>malvids</taxon>
        <taxon>Myrtales</taxon>
        <taxon>Melastomataceae</taxon>
        <taxon>Melastomatoideae</taxon>
        <taxon>Melastomateae</taxon>
        <taxon>Melastoma</taxon>
    </lineage>
</organism>
<evidence type="ECO:0000313" key="2">
    <source>
        <dbReference type="Proteomes" id="UP001057402"/>
    </source>
</evidence>
<dbReference type="Proteomes" id="UP001057402">
    <property type="component" value="Chromosome 7"/>
</dbReference>
<keyword evidence="2" id="KW-1185">Reference proteome</keyword>
<accession>A0ACB9NUV7</accession>
<gene>
    <name evidence="1" type="ORF">MLD38_024964</name>
</gene>
<reference evidence="2" key="1">
    <citation type="journal article" date="2023" name="Front. Plant Sci.">
        <title>Chromosomal-level genome assembly of Melastoma candidum provides insights into trichome evolution.</title>
        <authorList>
            <person name="Zhong Y."/>
            <person name="Wu W."/>
            <person name="Sun C."/>
            <person name="Zou P."/>
            <person name="Liu Y."/>
            <person name="Dai S."/>
            <person name="Zhou R."/>
        </authorList>
    </citation>
    <scope>NUCLEOTIDE SEQUENCE [LARGE SCALE GENOMIC DNA]</scope>
</reference>